<evidence type="ECO:0000313" key="15">
    <source>
        <dbReference type="Proteomes" id="UP000176087"/>
    </source>
</evidence>
<dbReference type="InterPro" id="IPR005829">
    <property type="entry name" value="Sugar_transporter_CS"/>
</dbReference>
<feature type="transmembrane region" description="Helical" evidence="12">
    <location>
        <begin position="300"/>
        <end position="322"/>
    </location>
</feature>
<feature type="transmembrane region" description="Helical" evidence="12">
    <location>
        <begin position="149"/>
        <end position="169"/>
    </location>
</feature>
<keyword evidence="4" id="KW-1003">Cell membrane</keyword>
<accession>A0A1E7JPE0</accession>
<comment type="caution">
    <text evidence="14">The sequence shown here is derived from an EMBL/GenBank/DDBJ whole genome shotgun (WGS) entry which is preliminary data.</text>
</comment>
<evidence type="ECO:0000313" key="14">
    <source>
        <dbReference type="EMBL" id="OEU90149.1"/>
    </source>
</evidence>
<sequence>MPGNLSNSGRFDGNDPEAVKRHQALFRAIRRRRHPAWRRSDITVTDERSVRRAVRAAALGNAMEWYDFGVYAYLAVTIGDVFFSGLSGGARTLASLGTFALTFAVRPFGGLFFGPLGDRIGRRKVLAATIILMASATFCVGLIPSYGTIGVLAPVLLIFFRLLQGFSTGGEYGGASTFIAEYASDRKRGFFGSFLELGTLVGYACAASIAAVLQVTLSEGDLVSWGWRIPFLLGGPLGVVGLYLRLKLDETPAYRRLASETGGMTQDGEAPGGSPAAQPHLPEHSHKKELVTIFKDQWRVLMLCIVLVAAYNVTDYMLLSYMPTYLTDTLDYPASHGTFILVGTMVLMICVINHVGRLNDRYGRKPLLMTGMLGFVVLTVPAFLLLRQGSLPAVICGMLMLGFSLVCLLGTMSATLPALFSTDVRYGSLAIGYNVSVAVFGGTTPLVMDGLVTLTHNDLMPAFYTTLFAVVGVVAVLVMKETARQPLKGSPPSVASAAEAKELARQSQGAGRSRQSQGAGRSAL</sequence>
<evidence type="ECO:0000256" key="7">
    <source>
        <dbReference type="ARBA" id="ARBA00022989"/>
    </source>
</evidence>
<keyword evidence="5 12" id="KW-0812">Transmembrane</keyword>
<dbReference type="GO" id="GO:0005886">
    <property type="term" value="C:plasma membrane"/>
    <property type="evidence" value="ECO:0007669"/>
    <property type="project" value="UniProtKB-SubCell"/>
</dbReference>
<evidence type="ECO:0000256" key="6">
    <source>
        <dbReference type="ARBA" id="ARBA00022847"/>
    </source>
</evidence>
<dbReference type="OrthoDB" id="9066401at2"/>
<feature type="transmembrane region" description="Helical" evidence="12">
    <location>
        <begin position="190"/>
        <end position="213"/>
    </location>
</feature>
<evidence type="ECO:0000256" key="9">
    <source>
        <dbReference type="ARBA" id="ARBA00037295"/>
    </source>
</evidence>
<evidence type="ECO:0000256" key="3">
    <source>
        <dbReference type="ARBA" id="ARBA00022448"/>
    </source>
</evidence>
<evidence type="ECO:0000256" key="5">
    <source>
        <dbReference type="ARBA" id="ARBA00022692"/>
    </source>
</evidence>
<dbReference type="EMBL" id="LJGT01000038">
    <property type="protein sequence ID" value="OEU90149.1"/>
    <property type="molecule type" value="Genomic_DNA"/>
</dbReference>
<feature type="transmembrane region" description="Helical" evidence="12">
    <location>
        <begin position="426"/>
        <end position="447"/>
    </location>
</feature>
<evidence type="ECO:0000256" key="11">
    <source>
        <dbReference type="SAM" id="MobiDB-lite"/>
    </source>
</evidence>
<dbReference type="GO" id="GO:0015293">
    <property type="term" value="F:symporter activity"/>
    <property type="evidence" value="ECO:0007669"/>
    <property type="project" value="UniProtKB-KW"/>
</dbReference>
<dbReference type="PROSITE" id="PS00217">
    <property type="entry name" value="SUGAR_TRANSPORT_2"/>
    <property type="match status" value="1"/>
</dbReference>
<feature type="transmembrane region" description="Helical" evidence="12">
    <location>
        <begin position="65"/>
        <end position="86"/>
    </location>
</feature>
<feature type="region of interest" description="Disordered" evidence="11">
    <location>
        <begin position="263"/>
        <end position="282"/>
    </location>
</feature>
<feature type="transmembrane region" description="Helical" evidence="12">
    <location>
        <begin position="392"/>
        <end position="414"/>
    </location>
</feature>
<gene>
    <name evidence="14" type="ORF">AN215_11350</name>
</gene>
<evidence type="ECO:0000259" key="13">
    <source>
        <dbReference type="PROSITE" id="PS50850"/>
    </source>
</evidence>
<dbReference type="Gene3D" id="1.20.1250.20">
    <property type="entry name" value="MFS general substrate transporter like domains"/>
    <property type="match status" value="2"/>
</dbReference>
<feature type="transmembrane region" description="Helical" evidence="12">
    <location>
        <begin position="334"/>
        <end position="355"/>
    </location>
</feature>
<evidence type="ECO:0000256" key="2">
    <source>
        <dbReference type="ARBA" id="ARBA00008240"/>
    </source>
</evidence>
<feature type="transmembrane region" description="Helical" evidence="12">
    <location>
        <begin position="367"/>
        <end position="386"/>
    </location>
</feature>
<evidence type="ECO:0000256" key="8">
    <source>
        <dbReference type="ARBA" id="ARBA00023136"/>
    </source>
</evidence>
<evidence type="ECO:0000256" key="12">
    <source>
        <dbReference type="SAM" id="Phobius"/>
    </source>
</evidence>
<feature type="domain" description="Major facilitator superfamily (MFS) profile" evidence="13">
    <location>
        <begin position="53"/>
        <end position="484"/>
    </location>
</feature>
<dbReference type="PANTHER" id="PTHR43528">
    <property type="entry name" value="ALPHA-KETOGLUTARATE PERMEASE"/>
    <property type="match status" value="1"/>
</dbReference>
<dbReference type="PANTHER" id="PTHR43528:SF1">
    <property type="entry name" value="ALPHA-KETOGLUTARATE PERMEASE"/>
    <property type="match status" value="1"/>
</dbReference>
<comment type="function">
    <text evidence="9">May be a proton symporter involved in the uptake of osmolytes such as proline and glycine betaine.</text>
</comment>
<dbReference type="FunFam" id="1.20.1250.20:FF:000001">
    <property type="entry name" value="Dicarboxylate MFS transporter"/>
    <property type="match status" value="1"/>
</dbReference>
<dbReference type="InterPro" id="IPR036259">
    <property type="entry name" value="MFS_trans_sf"/>
</dbReference>
<name>A0A1E7JPE0_9ACTN</name>
<dbReference type="InterPro" id="IPR020846">
    <property type="entry name" value="MFS_dom"/>
</dbReference>
<dbReference type="SUPFAM" id="SSF103473">
    <property type="entry name" value="MFS general substrate transporter"/>
    <property type="match status" value="1"/>
</dbReference>
<evidence type="ECO:0000256" key="4">
    <source>
        <dbReference type="ARBA" id="ARBA00022475"/>
    </source>
</evidence>
<feature type="transmembrane region" description="Helical" evidence="12">
    <location>
        <begin position="225"/>
        <end position="246"/>
    </location>
</feature>
<organism evidence="14 15">
    <name type="scientific">Streptomyces abyssalis</name>
    <dbReference type="NCBI Taxonomy" id="933944"/>
    <lineage>
        <taxon>Bacteria</taxon>
        <taxon>Bacillati</taxon>
        <taxon>Actinomycetota</taxon>
        <taxon>Actinomycetes</taxon>
        <taxon>Kitasatosporales</taxon>
        <taxon>Streptomycetaceae</taxon>
        <taxon>Streptomyces</taxon>
    </lineage>
</organism>
<feature type="compositionally biased region" description="Low complexity" evidence="11">
    <location>
        <begin position="505"/>
        <end position="524"/>
    </location>
</feature>
<dbReference type="PROSITE" id="PS50850">
    <property type="entry name" value="MFS"/>
    <property type="match status" value="1"/>
</dbReference>
<evidence type="ECO:0000256" key="10">
    <source>
        <dbReference type="ARBA" id="ARBA00039918"/>
    </source>
</evidence>
<feature type="transmembrane region" description="Helical" evidence="12">
    <location>
        <begin position="125"/>
        <end position="143"/>
    </location>
</feature>
<dbReference type="InterPro" id="IPR051084">
    <property type="entry name" value="H+-coupled_symporters"/>
</dbReference>
<dbReference type="InterPro" id="IPR005828">
    <property type="entry name" value="MFS_sugar_transport-like"/>
</dbReference>
<comment type="subcellular location">
    <subcellularLocation>
        <location evidence="1">Cell membrane</location>
        <topology evidence="1">Multi-pass membrane protein</topology>
    </subcellularLocation>
</comment>
<keyword evidence="6" id="KW-0769">Symport</keyword>
<proteinExistence type="inferred from homology"/>
<keyword evidence="15" id="KW-1185">Reference proteome</keyword>
<dbReference type="Pfam" id="PF00083">
    <property type="entry name" value="Sugar_tr"/>
    <property type="match status" value="1"/>
</dbReference>
<dbReference type="PATRIC" id="fig|933944.5.peg.5308"/>
<keyword evidence="7 12" id="KW-1133">Transmembrane helix</keyword>
<evidence type="ECO:0000256" key="1">
    <source>
        <dbReference type="ARBA" id="ARBA00004651"/>
    </source>
</evidence>
<feature type="region of interest" description="Disordered" evidence="11">
    <location>
        <begin position="486"/>
        <end position="524"/>
    </location>
</feature>
<dbReference type="Proteomes" id="UP000176087">
    <property type="component" value="Unassembled WGS sequence"/>
</dbReference>
<reference evidence="14 15" key="1">
    <citation type="journal article" date="2016" name="Front. Microbiol.">
        <title>Comparative Genomics Analysis of Streptomyces Species Reveals Their Adaptation to the Marine Environment and Their Diversity at the Genomic Level.</title>
        <authorList>
            <person name="Tian X."/>
            <person name="Zhang Z."/>
            <person name="Yang T."/>
            <person name="Chen M."/>
            <person name="Li J."/>
            <person name="Chen F."/>
            <person name="Yang J."/>
            <person name="Li W."/>
            <person name="Zhang B."/>
            <person name="Zhang Z."/>
            <person name="Wu J."/>
            <person name="Zhang C."/>
            <person name="Long L."/>
            <person name="Xiao J."/>
        </authorList>
    </citation>
    <scope>NUCLEOTIDE SEQUENCE [LARGE SCALE GENOMIC DNA]</scope>
    <source>
        <strain evidence="14 15">SCSIO 10390</strain>
    </source>
</reference>
<dbReference type="RefSeq" id="WP_070009002.1">
    <property type="nucleotide sequence ID" value="NZ_LJGS01000036.1"/>
</dbReference>
<dbReference type="STRING" id="933944.AN215_11350"/>
<protein>
    <recommendedName>
        <fullName evidence="10">Putative proline/betaine transporter</fullName>
    </recommendedName>
</protein>
<feature type="transmembrane region" description="Helical" evidence="12">
    <location>
        <begin position="92"/>
        <end position="113"/>
    </location>
</feature>
<dbReference type="AlphaFoldDB" id="A0A1E7JPE0"/>
<feature type="transmembrane region" description="Helical" evidence="12">
    <location>
        <begin position="459"/>
        <end position="479"/>
    </location>
</feature>
<comment type="similarity">
    <text evidence="2">Belongs to the major facilitator superfamily. Metabolite:H+ Symporter (MHS) family (TC 2.A.1.6) family.</text>
</comment>
<keyword evidence="3" id="KW-0813">Transport</keyword>
<keyword evidence="8 12" id="KW-0472">Membrane</keyword>